<reference evidence="2 3" key="1">
    <citation type="journal article" date="2023" name="Commun. Biol.">
        <title>Reorganization of the ancestral sex-determining regions during the evolution of trioecy in Pleodorina starrii.</title>
        <authorList>
            <person name="Takahashi K."/>
            <person name="Suzuki S."/>
            <person name="Kawai-Toyooka H."/>
            <person name="Yamamoto K."/>
            <person name="Hamaji T."/>
            <person name="Ootsuki R."/>
            <person name="Yamaguchi H."/>
            <person name="Kawachi M."/>
            <person name="Higashiyama T."/>
            <person name="Nozaki H."/>
        </authorList>
    </citation>
    <scope>NUCLEOTIDE SEQUENCE [LARGE SCALE GENOMIC DNA]</scope>
    <source>
        <strain evidence="2 3">NIES-4479</strain>
    </source>
</reference>
<dbReference type="AlphaFoldDB" id="A0A9W6C0D5"/>
<name>A0A9W6C0D5_9CHLO</name>
<accession>A0A9W6C0D5</accession>
<protein>
    <submittedName>
        <fullName evidence="2">Uncharacterized protein</fullName>
    </submittedName>
</protein>
<proteinExistence type="predicted"/>
<keyword evidence="1" id="KW-0472">Membrane</keyword>
<evidence type="ECO:0000256" key="1">
    <source>
        <dbReference type="SAM" id="Phobius"/>
    </source>
</evidence>
<sequence>MLHGGAARSRKAAATALRLRTVHGFGGKKYSVPFVPAAAAAAAAASAVVFVRALLGLLESWNVWAAASTGAKGPQRARASEVESSVSVVVSGRCMWFVGS</sequence>
<evidence type="ECO:0000313" key="3">
    <source>
        <dbReference type="Proteomes" id="UP001165080"/>
    </source>
</evidence>
<keyword evidence="1" id="KW-1133">Transmembrane helix</keyword>
<dbReference type="EMBL" id="BRXU01000049">
    <property type="protein sequence ID" value="GLC61644.1"/>
    <property type="molecule type" value="Genomic_DNA"/>
</dbReference>
<organism evidence="2 3">
    <name type="scientific">Pleodorina starrii</name>
    <dbReference type="NCBI Taxonomy" id="330485"/>
    <lineage>
        <taxon>Eukaryota</taxon>
        <taxon>Viridiplantae</taxon>
        <taxon>Chlorophyta</taxon>
        <taxon>core chlorophytes</taxon>
        <taxon>Chlorophyceae</taxon>
        <taxon>CS clade</taxon>
        <taxon>Chlamydomonadales</taxon>
        <taxon>Volvocaceae</taxon>
        <taxon>Pleodorina</taxon>
    </lineage>
</organism>
<gene>
    <name evidence="2" type="primary">PLEST009362</name>
    <name evidence="2" type="ORF">PLESTB_001786200</name>
</gene>
<feature type="transmembrane region" description="Helical" evidence="1">
    <location>
        <begin position="34"/>
        <end position="55"/>
    </location>
</feature>
<evidence type="ECO:0000313" key="2">
    <source>
        <dbReference type="EMBL" id="GLC61644.1"/>
    </source>
</evidence>
<comment type="caution">
    <text evidence="2">The sequence shown here is derived from an EMBL/GenBank/DDBJ whole genome shotgun (WGS) entry which is preliminary data.</text>
</comment>
<dbReference type="Proteomes" id="UP001165080">
    <property type="component" value="Unassembled WGS sequence"/>
</dbReference>
<keyword evidence="1" id="KW-0812">Transmembrane</keyword>
<keyword evidence="3" id="KW-1185">Reference proteome</keyword>